<evidence type="ECO:0000256" key="3">
    <source>
        <dbReference type="ARBA" id="ARBA00009195"/>
    </source>
</evidence>
<keyword evidence="6" id="KW-0249">Electron transport</keyword>
<evidence type="ECO:0000256" key="1">
    <source>
        <dbReference type="ARBA" id="ARBA00001970"/>
    </source>
</evidence>
<dbReference type="Gene3D" id="1.20.120.1770">
    <property type="match status" value="1"/>
</dbReference>
<evidence type="ECO:0000313" key="16">
    <source>
        <dbReference type="RefSeq" id="XP_050922680.1"/>
    </source>
</evidence>
<dbReference type="PROSITE" id="PS50939">
    <property type="entry name" value="CYTOCHROME_B561"/>
    <property type="match status" value="1"/>
</dbReference>
<dbReference type="Pfam" id="PF03351">
    <property type="entry name" value="DOMON"/>
    <property type="match status" value="1"/>
</dbReference>
<dbReference type="Pfam" id="PF02014">
    <property type="entry name" value="Reeler"/>
    <property type="match status" value="1"/>
</dbReference>
<dbReference type="FunFam" id="2.60.40.4060:FF:000003">
    <property type="entry name" value="Ferric chelate reductase 1"/>
    <property type="match status" value="1"/>
</dbReference>
<dbReference type="GeneID" id="108898779"/>
<feature type="domain" description="DOMON" evidence="12">
    <location>
        <begin position="252"/>
        <end position="364"/>
    </location>
</feature>
<feature type="transmembrane region" description="Helical" evidence="11">
    <location>
        <begin position="33"/>
        <end position="53"/>
    </location>
</feature>
<comment type="subcellular location">
    <subcellularLocation>
        <location evidence="2">Membrane</location>
        <topology evidence="2">Multi-pass membrane protein</topology>
    </subcellularLocation>
</comment>
<gene>
    <name evidence="16" type="primary">frrs1b</name>
</gene>
<evidence type="ECO:0000256" key="8">
    <source>
        <dbReference type="ARBA" id="ARBA00023004"/>
    </source>
</evidence>
<dbReference type="InterPro" id="IPR002861">
    <property type="entry name" value="Reeler_dom"/>
</dbReference>
<evidence type="ECO:0000256" key="2">
    <source>
        <dbReference type="ARBA" id="ARBA00004141"/>
    </source>
</evidence>
<evidence type="ECO:0000259" key="12">
    <source>
        <dbReference type="PROSITE" id="PS50836"/>
    </source>
</evidence>
<dbReference type="AlphaFoldDB" id="A0AAJ8AY22"/>
<evidence type="ECO:0000259" key="14">
    <source>
        <dbReference type="PROSITE" id="PS51019"/>
    </source>
</evidence>
<proteinExistence type="inferred from homology"/>
<dbReference type="CTD" id="557898"/>
<sequence length="681" mass="75000">MQQKRCPLRASLPFCIQVGDTQRHCLHRVKASAMWSSFLLLLVLLTGCVNPVIGYSDGKVSIACGDMVPQHGYDPSPEPPPYTITVDKSTFSPGDNITVSLQVAPSHPTFFKGFLIEARDAGKLDYPAVGSFFLTDPHQSQLLQCGHTQGSGVSHKAGTKKTQVQAVWASPNNPPQRVQFLVTVVHEYKVYWVKIAGPVVTLSGVTAAPSTAVPAQTTSSTALSTPFSSVECSQSKSCLRDPVGCDPESDPRCFFLSFTADEAGGSVMFEVSGPAEGYMSIALSLDKWMGNDDIYLCVKDGGRVTISAAYVSGRTHPELATEEALWGQAWRLADGVIQCRFHRNILIPNRFNLNQSYFLFLAHGRSHQGEIHRHDRQPLISNIQKLITGPPEDLSGSRSPLLIKFHGVLMLTAWMWTVSTAIFIARHYKHFWPDTTLLGQRLWFQLHRTMMVLAVVLTSVAFTLPFIYRRGWSKGAGSHPYIGCTVMALSIIQPIMAILRPVPESPRRILFSWLHFGVGTASQVLVAVCVFLGAAQQALLLPSPWSPAVLTGWVLWIVLTDLLLLIHSCRRRSRGNKNSDDKENILFVQFERWQHGERGREKQQARTNEQSSGIQFTQLSATCAATNVDLTGMSGKERTRGDWFSAGSLEEQHSLVPPTAVTSPASLHQLTEIAPVSCILS</sequence>
<dbReference type="Gene3D" id="2.60.40.4060">
    <property type="entry name" value="Reeler domain"/>
    <property type="match status" value="1"/>
</dbReference>
<dbReference type="InterPro" id="IPR006593">
    <property type="entry name" value="Cyt_b561/ferric_Rdtase_TM"/>
</dbReference>
<keyword evidence="8" id="KW-0408">Iron</keyword>
<feature type="transmembrane region" description="Helical" evidence="11">
    <location>
        <begin position="446"/>
        <end position="468"/>
    </location>
</feature>
<organism evidence="15 16">
    <name type="scientific">Lates calcarifer</name>
    <name type="common">Barramundi</name>
    <name type="synonym">Holocentrus calcarifer</name>
    <dbReference type="NCBI Taxonomy" id="8187"/>
    <lineage>
        <taxon>Eukaryota</taxon>
        <taxon>Metazoa</taxon>
        <taxon>Chordata</taxon>
        <taxon>Craniata</taxon>
        <taxon>Vertebrata</taxon>
        <taxon>Euteleostomi</taxon>
        <taxon>Actinopterygii</taxon>
        <taxon>Neopterygii</taxon>
        <taxon>Teleostei</taxon>
        <taxon>Neoteleostei</taxon>
        <taxon>Acanthomorphata</taxon>
        <taxon>Carangaria</taxon>
        <taxon>Carangaria incertae sedis</taxon>
        <taxon>Centropomidae</taxon>
        <taxon>Lates</taxon>
    </lineage>
</organism>
<dbReference type="SMART" id="SM00665">
    <property type="entry name" value="B561"/>
    <property type="match status" value="1"/>
</dbReference>
<dbReference type="InterPro" id="IPR005018">
    <property type="entry name" value="DOMON_domain"/>
</dbReference>
<feature type="domain" description="Reelin" evidence="14">
    <location>
        <begin position="45"/>
        <end position="216"/>
    </location>
</feature>
<dbReference type="InterPro" id="IPR051237">
    <property type="entry name" value="Ferric-chelate_Red/DefProt"/>
</dbReference>
<keyword evidence="5 11" id="KW-0812">Transmembrane</keyword>
<evidence type="ECO:0000256" key="10">
    <source>
        <dbReference type="ARBA" id="ARBA00023180"/>
    </source>
</evidence>
<comment type="similarity">
    <text evidence="3">Belongs to the FRRS1 family.</text>
</comment>
<dbReference type="SMART" id="SM00664">
    <property type="entry name" value="DoH"/>
    <property type="match status" value="1"/>
</dbReference>
<feature type="transmembrane region" description="Helical" evidence="11">
    <location>
        <begin position="545"/>
        <end position="566"/>
    </location>
</feature>
<dbReference type="RefSeq" id="XP_050922680.1">
    <property type="nucleotide sequence ID" value="XM_051066723.1"/>
</dbReference>
<protein>
    <submittedName>
        <fullName evidence="16">Ferric-chelate reductase 1 isoform X1</fullName>
    </submittedName>
</protein>
<name>A0AAJ8AY22_LATCA</name>
<dbReference type="InterPro" id="IPR042307">
    <property type="entry name" value="Reeler_sf"/>
</dbReference>
<evidence type="ECO:0000313" key="15">
    <source>
        <dbReference type="Proteomes" id="UP000694890"/>
    </source>
</evidence>
<evidence type="ECO:0000256" key="4">
    <source>
        <dbReference type="ARBA" id="ARBA00022448"/>
    </source>
</evidence>
<dbReference type="PROSITE" id="PS50836">
    <property type="entry name" value="DOMON"/>
    <property type="match status" value="1"/>
</dbReference>
<evidence type="ECO:0000256" key="9">
    <source>
        <dbReference type="ARBA" id="ARBA00023136"/>
    </source>
</evidence>
<keyword evidence="4" id="KW-0813">Transport</keyword>
<dbReference type="GO" id="GO:0016020">
    <property type="term" value="C:membrane"/>
    <property type="evidence" value="ECO:0007669"/>
    <property type="project" value="UniProtKB-SubCell"/>
</dbReference>
<evidence type="ECO:0000256" key="5">
    <source>
        <dbReference type="ARBA" id="ARBA00022692"/>
    </source>
</evidence>
<comment type="cofactor">
    <cofactor evidence="1">
        <name>heme b</name>
        <dbReference type="ChEBI" id="CHEBI:60344"/>
    </cofactor>
</comment>
<dbReference type="PANTHER" id="PTHR45828:SF3">
    <property type="entry name" value="FERRIC-CHELATE REDUCTASE 1"/>
    <property type="match status" value="1"/>
</dbReference>
<keyword evidence="7 11" id="KW-1133">Transmembrane helix</keyword>
<reference evidence="16" key="1">
    <citation type="submission" date="2025-08" db="UniProtKB">
        <authorList>
            <consortium name="RefSeq"/>
        </authorList>
    </citation>
    <scope>IDENTIFICATION</scope>
    <source>
        <tissue evidence="16">Brain</tissue>
    </source>
</reference>
<keyword evidence="10" id="KW-0325">Glycoprotein</keyword>
<evidence type="ECO:0000256" key="7">
    <source>
        <dbReference type="ARBA" id="ARBA00022989"/>
    </source>
</evidence>
<feature type="transmembrane region" description="Helical" evidence="11">
    <location>
        <begin position="511"/>
        <end position="533"/>
    </location>
</feature>
<dbReference type="CDD" id="cd08760">
    <property type="entry name" value="Cyt_b561_FRRS1_like"/>
    <property type="match status" value="1"/>
</dbReference>
<dbReference type="PANTHER" id="PTHR45828">
    <property type="entry name" value="CYTOCHROME B561/FERRIC REDUCTASE TRANSMEMBRANE"/>
    <property type="match status" value="1"/>
</dbReference>
<dbReference type="Proteomes" id="UP000694890">
    <property type="component" value="Linkage group LG24"/>
</dbReference>
<evidence type="ECO:0000256" key="6">
    <source>
        <dbReference type="ARBA" id="ARBA00022982"/>
    </source>
</evidence>
<dbReference type="CDD" id="cd08544">
    <property type="entry name" value="Reeler"/>
    <property type="match status" value="1"/>
</dbReference>
<keyword evidence="9 11" id="KW-0472">Membrane</keyword>
<feature type="transmembrane region" description="Helical" evidence="11">
    <location>
        <begin position="405"/>
        <end position="425"/>
    </location>
</feature>
<dbReference type="CDD" id="cd09628">
    <property type="entry name" value="DOMON_SDR_2_like"/>
    <property type="match status" value="1"/>
</dbReference>
<feature type="transmembrane region" description="Helical" evidence="11">
    <location>
        <begin position="480"/>
        <end position="499"/>
    </location>
</feature>
<evidence type="ECO:0000256" key="11">
    <source>
        <dbReference type="SAM" id="Phobius"/>
    </source>
</evidence>
<dbReference type="PROSITE" id="PS51019">
    <property type="entry name" value="REELIN"/>
    <property type="match status" value="1"/>
</dbReference>
<feature type="domain" description="Cytochrome b561" evidence="13">
    <location>
        <begin position="368"/>
        <end position="567"/>
    </location>
</feature>
<evidence type="ECO:0000259" key="13">
    <source>
        <dbReference type="PROSITE" id="PS50939"/>
    </source>
</evidence>
<accession>A0AAJ8AY22</accession>